<dbReference type="Pfam" id="PF03990">
    <property type="entry name" value="DUF348"/>
    <property type="match status" value="3"/>
</dbReference>
<feature type="transmembrane region" description="Helical" evidence="4">
    <location>
        <begin position="29"/>
        <end position="51"/>
    </location>
</feature>
<dbReference type="CDD" id="cd13925">
    <property type="entry name" value="RPF"/>
    <property type="match status" value="1"/>
</dbReference>
<dbReference type="InterPro" id="IPR010618">
    <property type="entry name" value="RPF"/>
</dbReference>
<dbReference type="Pfam" id="PF07501">
    <property type="entry name" value="G5"/>
    <property type="match status" value="1"/>
</dbReference>
<keyword evidence="2" id="KW-0732">Signal</keyword>
<dbReference type="InterPro" id="IPR007137">
    <property type="entry name" value="DUF348"/>
</dbReference>
<dbReference type="PROSITE" id="PS51109">
    <property type="entry name" value="G5"/>
    <property type="match status" value="1"/>
</dbReference>
<evidence type="ECO:0000313" key="7">
    <source>
        <dbReference type="Proteomes" id="UP001501057"/>
    </source>
</evidence>
<evidence type="ECO:0000256" key="3">
    <source>
        <dbReference type="ARBA" id="ARBA00022801"/>
    </source>
</evidence>
<dbReference type="Proteomes" id="UP001501057">
    <property type="component" value="Unassembled WGS sequence"/>
</dbReference>
<gene>
    <name evidence="6" type="ORF">GCM10009710_19310</name>
</gene>
<dbReference type="RefSeq" id="WP_344200628.1">
    <property type="nucleotide sequence ID" value="NZ_BAAAME010000004.1"/>
</dbReference>
<accession>A0ABP4VY53</accession>
<proteinExistence type="inferred from homology"/>
<keyword evidence="7" id="KW-1185">Reference proteome</keyword>
<comment type="similarity">
    <text evidence="1">Belongs to the transglycosylase family. Rpf subfamily.</text>
</comment>
<dbReference type="EMBL" id="BAAAME010000004">
    <property type="protein sequence ID" value="GAA1739139.1"/>
    <property type="molecule type" value="Genomic_DNA"/>
</dbReference>
<keyword evidence="4" id="KW-1133">Transmembrane helix</keyword>
<dbReference type="InterPro" id="IPR011098">
    <property type="entry name" value="G5_dom"/>
</dbReference>
<keyword evidence="4" id="KW-0472">Membrane</keyword>
<evidence type="ECO:0000313" key="6">
    <source>
        <dbReference type="EMBL" id="GAA1739139.1"/>
    </source>
</evidence>
<feature type="domain" description="G5" evidence="5">
    <location>
        <begin position="221"/>
        <end position="301"/>
    </location>
</feature>
<keyword evidence="3" id="KW-0378">Hydrolase</keyword>
<reference evidence="7" key="1">
    <citation type="journal article" date="2019" name="Int. J. Syst. Evol. Microbiol.">
        <title>The Global Catalogue of Microorganisms (GCM) 10K type strain sequencing project: providing services to taxonomists for standard genome sequencing and annotation.</title>
        <authorList>
            <consortium name="The Broad Institute Genomics Platform"/>
            <consortium name="The Broad Institute Genome Sequencing Center for Infectious Disease"/>
            <person name="Wu L."/>
            <person name="Ma J."/>
        </authorList>
    </citation>
    <scope>NUCLEOTIDE SEQUENCE [LARGE SCALE GENOMIC DNA]</scope>
    <source>
        <strain evidence="7">JCM 13518</strain>
    </source>
</reference>
<dbReference type="Gene3D" id="1.10.530.10">
    <property type="match status" value="1"/>
</dbReference>
<evidence type="ECO:0000256" key="1">
    <source>
        <dbReference type="ARBA" id="ARBA00010830"/>
    </source>
</evidence>
<sequence length="388" mass="41436">MKFPHPRINRPDLLAKIRRNEDGGAKTPWVIALNVFVLLVLSGGAAAYAAMSTTVELTVDGKTETIRTFDSTVEDVLDSQGIDLKESDKINVDLAAAPSSDQPVVVEYAKPVTVTIDGASTEQVTYAPTVGDLLDEHGVEPSKDDYVSDDHDEQIPRKGLDVVVSTPKNLTVIADGQTQQVQTTAPTVEEVLDEAKVTLGADDEVTLGKDAYVTPDATLQVVRIQKEQRTEEVDVPFETQVQEDPEALEGEKTVVTPGTPGKATEKVDVVIADGQVRDRIVLERTVTTEPVAQVEKHGTKAAPVATGVAPDGVWGALAQCESGGNPAANTGNGYYGLYQFSAGTWKTVGGSGLPSEASAEEQTMRAQMLQQRSGWGQWPACSKKLGLR</sequence>
<comment type="caution">
    <text evidence="6">The sequence shown here is derived from an EMBL/GenBank/DDBJ whole genome shotgun (WGS) entry which is preliminary data.</text>
</comment>
<protein>
    <submittedName>
        <fullName evidence="6">Resuscitation-promoting factor</fullName>
    </submittedName>
</protein>
<dbReference type="InterPro" id="IPR023346">
    <property type="entry name" value="Lysozyme-like_dom_sf"/>
</dbReference>
<name>A0ABP4VY53_9ACTN</name>
<evidence type="ECO:0000256" key="2">
    <source>
        <dbReference type="ARBA" id="ARBA00022729"/>
    </source>
</evidence>
<dbReference type="Gene3D" id="2.20.230.10">
    <property type="entry name" value="Resuscitation-promoting factor rpfb"/>
    <property type="match status" value="1"/>
</dbReference>
<dbReference type="SUPFAM" id="SSF53955">
    <property type="entry name" value="Lysozyme-like"/>
    <property type="match status" value="1"/>
</dbReference>
<keyword evidence="4" id="KW-0812">Transmembrane</keyword>
<organism evidence="6 7">
    <name type="scientific">Aeromicrobium alkaliterrae</name>
    <dbReference type="NCBI Taxonomy" id="302168"/>
    <lineage>
        <taxon>Bacteria</taxon>
        <taxon>Bacillati</taxon>
        <taxon>Actinomycetota</taxon>
        <taxon>Actinomycetes</taxon>
        <taxon>Propionibacteriales</taxon>
        <taxon>Nocardioidaceae</taxon>
        <taxon>Aeromicrobium</taxon>
    </lineage>
</organism>
<evidence type="ECO:0000259" key="5">
    <source>
        <dbReference type="PROSITE" id="PS51109"/>
    </source>
</evidence>
<dbReference type="SMART" id="SM01208">
    <property type="entry name" value="G5"/>
    <property type="match status" value="1"/>
</dbReference>
<dbReference type="Pfam" id="PF06737">
    <property type="entry name" value="Transglycosylas"/>
    <property type="match status" value="1"/>
</dbReference>
<evidence type="ECO:0000256" key="4">
    <source>
        <dbReference type="SAM" id="Phobius"/>
    </source>
</evidence>